<dbReference type="EMBL" id="JAYWIO010000008">
    <property type="protein sequence ID" value="KAK7245060.1"/>
    <property type="molecule type" value="Genomic_DNA"/>
</dbReference>
<proteinExistence type="predicted"/>
<reference evidence="1 2" key="1">
    <citation type="submission" date="2024-01" db="EMBL/GenBank/DDBJ databases">
        <title>The genomes of 5 underutilized Papilionoideae crops provide insights into root nodulation and disease resistanc.</title>
        <authorList>
            <person name="Yuan L."/>
        </authorList>
    </citation>
    <scope>NUCLEOTIDE SEQUENCE [LARGE SCALE GENOMIC DNA]</scope>
    <source>
        <strain evidence="1">ZHUSHIDOU_FW_LH</strain>
        <tissue evidence="1">Leaf</tissue>
    </source>
</reference>
<dbReference type="Proteomes" id="UP001372338">
    <property type="component" value="Unassembled WGS sequence"/>
</dbReference>
<keyword evidence="2" id="KW-1185">Reference proteome</keyword>
<organism evidence="1 2">
    <name type="scientific">Crotalaria pallida</name>
    <name type="common">Smooth rattlebox</name>
    <name type="synonym">Crotalaria striata</name>
    <dbReference type="NCBI Taxonomy" id="3830"/>
    <lineage>
        <taxon>Eukaryota</taxon>
        <taxon>Viridiplantae</taxon>
        <taxon>Streptophyta</taxon>
        <taxon>Embryophyta</taxon>
        <taxon>Tracheophyta</taxon>
        <taxon>Spermatophyta</taxon>
        <taxon>Magnoliopsida</taxon>
        <taxon>eudicotyledons</taxon>
        <taxon>Gunneridae</taxon>
        <taxon>Pentapetalae</taxon>
        <taxon>rosids</taxon>
        <taxon>fabids</taxon>
        <taxon>Fabales</taxon>
        <taxon>Fabaceae</taxon>
        <taxon>Papilionoideae</taxon>
        <taxon>50 kb inversion clade</taxon>
        <taxon>genistoids sensu lato</taxon>
        <taxon>core genistoids</taxon>
        <taxon>Crotalarieae</taxon>
        <taxon>Crotalaria</taxon>
    </lineage>
</organism>
<gene>
    <name evidence="1" type="ORF">RIF29_39891</name>
</gene>
<evidence type="ECO:0000313" key="1">
    <source>
        <dbReference type="EMBL" id="KAK7245060.1"/>
    </source>
</evidence>
<name>A0AAN9E2M7_CROPI</name>
<accession>A0AAN9E2M7</accession>
<sequence length="97" mass="11235">MFGLTTDCRAFKAYANISANEAKEAFFFGWNSNYNCFSVVRQRQEERVGRLRSLSLKFIFGTVNSERERERERSSASSSTSTTLSFHLISTFKEKRI</sequence>
<evidence type="ECO:0000313" key="2">
    <source>
        <dbReference type="Proteomes" id="UP001372338"/>
    </source>
</evidence>
<comment type="caution">
    <text evidence="1">The sequence shown here is derived from an EMBL/GenBank/DDBJ whole genome shotgun (WGS) entry which is preliminary data.</text>
</comment>
<protein>
    <submittedName>
        <fullName evidence="1">Uncharacterized protein</fullName>
    </submittedName>
</protein>
<dbReference type="AlphaFoldDB" id="A0AAN9E2M7"/>